<sequence length="210" mass="22960">MLSQFGFRSRVANEASSSSSMGDGSTGSSLDPWGDLLAARMDAVDIDAEDAAGERVPILRRSNMIIFDEGATMVDGADDAGSSIPAPPPAPSIRGLLAVPKRRPRAKAMAQRKCVMVPIQSGDVVRILGSNEVIKKLKDIVAEFDLDYSNVTSSTDKTNRLLAYMKRRIKDDVELNLRVEMEESDSGCKVARYEVTRYPHRKEASVKILN</sequence>
<gene>
    <name evidence="1" type="ORF">C1SCF055_LOCUS19738</name>
</gene>
<comment type="caution">
    <text evidence="1">The sequence shown here is derived from an EMBL/GenBank/DDBJ whole genome shotgun (WGS) entry which is preliminary data.</text>
</comment>
<dbReference type="Proteomes" id="UP001152797">
    <property type="component" value="Unassembled WGS sequence"/>
</dbReference>
<proteinExistence type="predicted"/>
<reference evidence="1" key="1">
    <citation type="submission" date="2022-10" db="EMBL/GenBank/DDBJ databases">
        <authorList>
            <person name="Chen Y."/>
            <person name="Dougan E. K."/>
            <person name="Chan C."/>
            <person name="Rhodes N."/>
            <person name="Thang M."/>
        </authorList>
    </citation>
    <scope>NUCLEOTIDE SEQUENCE</scope>
</reference>
<dbReference type="AlphaFoldDB" id="A0A9P1G0G2"/>
<accession>A0A9P1G0G2</accession>
<organism evidence="1">
    <name type="scientific">Cladocopium goreaui</name>
    <dbReference type="NCBI Taxonomy" id="2562237"/>
    <lineage>
        <taxon>Eukaryota</taxon>
        <taxon>Sar</taxon>
        <taxon>Alveolata</taxon>
        <taxon>Dinophyceae</taxon>
        <taxon>Suessiales</taxon>
        <taxon>Symbiodiniaceae</taxon>
        <taxon>Cladocopium</taxon>
    </lineage>
</organism>
<evidence type="ECO:0000313" key="2">
    <source>
        <dbReference type="EMBL" id="CAL1146322.1"/>
    </source>
</evidence>
<reference evidence="2" key="2">
    <citation type="submission" date="2024-04" db="EMBL/GenBank/DDBJ databases">
        <authorList>
            <person name="Chen Y."/>
            <person name="Shah S."/>
            <person name="Dougan E. K."/>
            <person name="Thang M."/>
            <person name="Chan C."/>
        </authorList>
    </citation>
    <scope>NUCLEOTIDE SEQUENCE [LARGE SCALE GENOMIC DNA]</scope>
</reference>
<evidence type="ECO:0000313" key="3">
    <source>
        <dbReference type="Proteomes" id="UP001152797"/>
    </source>
</evidence>
<keyword evidence="3" id="KW-1185">Reference proteome</keyword>
<dbReference type="EMBL" id="CAMXCT020001779">
    <property type="protein sequence ID" value="CAL1146322.1"/>
    <property type="molecule type" value="Genomic_DNA"/>
</dbReference>
<dbReference type="EMBL" id="CAMXCT010001779">
    <property type="protein sequence ID" value="CAI3992947.1"/>
    <property type="molecule type" value="Genomic_DNA"/>
</dbReference>
<dbReference type="EMBL" id="CAMXCT030001779">
    <property type="protein sequence ID" value="CAL4780259.1"/>
    <property type="molecule type" value="Genomic_DNA"/>
</dbReference>
<evidence type="ECO:0000313" key="1">
    <source>
        <dbReference type="EMBL" id="CAI3992947.1"/>
    </source>
</evidence>
<protein>
    <submittedName>
        <fullName evidence="1">Uncharacterized protein</fullName>
    </submittedName>
</protein>
<name>A0A9P1G0G2_9DINO</name>